<keyword evidence="2" id="KW-1185">Reference proteome</keyword>
<dbReference type="Proteomes" id="UP001642360">
    <property type="component" value="Unassembled WGS sequence"/>
</dbReference>
<comment type="caution">
    <text evidence="1">The sequence shown here is derived from an EMBL/GenBank/DDBJ whole genome shotgun (WGS) entry which is preliminary data.</text>
</comment>
<organism evidence="1 2">
    <name type="scientific">Ilex paraguariensis</name>
    <name type="common">yerba mate</name>
    <dbReference type="NCBI Taxonomy" id="185542"/>
    <lineage>
        <taxon>Eukaryota</taxon>
        <taxon>Viridiplantae</taxon>
        <taxon>Streptophyta</taxon>
        <taxon>Embryophyta</taxon>
        <taxon>Tracheophyta</taxon>
        <taxon>Spermatophyta</taxon>
        <taxon>Magnoliopsida</taxon>
        <taxon>eudicotyledons</taxon>
        <taxon>Gunneridae</taxon>
        <taxon>Pentapetalae</taxon>
        <taxon>asterids</taxon>
        <taxon>campanulids</taxon>
        <taxon>Aquifoliales</taxon>
        <taxon>Aquifoliaceae</taxon>
        <taxon>Ilex</taxon>
    </lineage>
</organism>
<evidence type="ECO:0000313" key="2">
    <source>
        <dbReference type="Proteomes" id="UP001642360"/>
    </source>
</evidence>
<sequence length="98" mass="10777">MFVTLTLLSPRHKCNLQSRGHVLTLSIHESVDIHISLQNKPVLTSDNNDPAKLKLKLEKIDVKIQALVTKREDILKQINEAEKSTANPSGDACPPASA</sequence>
<dbReference type="EMBL" id="CAUOFW020002725">
    <property type="protein sequence ID" value="CAK9155677.1"/>
    <property type="molecule type" value="Genomic_DNA"/>
</dbReference>
<gene>
    <name evidence="1" type="ORF">ILEXP_LOCUS24087</name>
</gene>
<proteinExistence type="predicted"/>
<protein>
    <submittedName>
        <fullName evidence="1">Uncharacterized protein</fullName>
    </submittedName>
</protein>
<accession>A0ABC8SET2</accession>
<dbReference type="AlphaFoldDB" id="A0ABC8SET2"/>
<name>A0ABC8SET2_9AQUA</name>
<evidence type="ECO:0000313" key="1">
    <source>
        <dbReference type="EMBL" id="CAK9155677.1"/>
    </source>
</evidence>
<reference evidence="1 2" key="1">
    <citation type="submission" date="2024-02" db="EMBL/GenBank/DDBJ databases">
        <authorList>
            <person name="Vignale AGUSTIN F."/>
            <person name="Sosa J E."/>
            <person name="Modenutti C."/>
        </authorList>
    </citation>
    <scope>NUCLEOTIDE SEQUENCE [LARGE SCALE GENOMIC DNA]</scope>
</reference>